<evidence type="ECO:0000259" key="1">
    <source>
        <dbReference type="Pfam" id="PF16787"/>
    </source>
</evidence>
<protein>
    <recommendedName>
        <fullName evidence="1">Ndc10 domain-containing protein</fullName>
    </recommendedName>
</protein>
<proteinExistence type="predicted"/>
<dbReference type="Proteomes" id="UP001489004">
    <property type="component" value="Unassembled WGS sequence"/>
</dbReference>
<dbReference type="Gene3D" id="1.10.443.20">
    <property type="entry name" value="Centromere DNA-binding protein complex CBF3 subunit, domain 2"/>
    <property type="match status" value="1"/>
</dbReference>
<name>A0AAW1PGP7_9CHLO</name>
<dbReference type="AlphaFoldDB" id="A0AAW1PGP7"/>
<dbReference type="InterPro" id="IPR038279">
    <property type="entry name" value="Ndc10_dom2_sf"/>
</dbReference>
<reference evidence="2 3" key="1">
    <citation type="journal article" date="2024" name="Nat. Commun.">
        <title>Phylogenomics reveals the evolutionary origins of lichenization in chlorophyte algae.</title>
        <authorList>
            <person name="Puginier C."/>
            <person name="Libourel C."/>
            <person name="Otte J."/>
            <person name="Skaloud P."/>
            <person name="Haon M."/>
            <person name="Grisel S."/>
            <person name="Petersen M."/>
            <person name="Berrin J.G."/>
            <person name="Delaux P.M."/>
            <person name="Dal Grande F."/>
            <person name="Keller J."/>
        </authorList>
    </citation>
    <scope>NUCLEOTIDE SEQUENCE [LARGE SCALE GENOMIC DNA]</scope>
    <source>
        <strain evidence="2 3">SAG 2043</strain>
    </source>
</reference>
<gene>
    <name evidence="2" type="ORF">WJX72_008367</name>
</gene>
<dbReference type="GO" id="GO:0003677">
    <property type="term" value="F:DNA binding"/>
    <property type="evidence" value="ECO:0007669"/>
    <property type="project" value="InterPro"/>
</dbReference>
<evidence type="ECO:0000313" key="3">
    <source>
        <dbReference type="Proteomes" id="UP001489004"/>
    </source>
</evidence>
<organism evidence="2 3">
    <name type="scientific">[Myrmecia] bisecta</name>
    <dbReference type="NCBI Taxonomy" id="41462"/>
    <lineage>
        <taxon>Eukaryota</taxon>
        <taxon>Viridiplantae</taxon>
        <taxon>Chlorophyta</taxon>
        <taxon>core chlorophytes</taxon>
        <taxon>Trebouxiophyceae</taxon>
        <taxon>Trebouxiales</taxon>
        <taxon>Trebouxiaceae</taxon>
        <taxon>Myrmecia</taxon>
    </lineage>
</organism>
<sequence length="731" mass="83911">MQTKWFKTSRSETLGQLISNKASVLHHKFYMDKTVAGNGKPIIAAYATWCENVRPQLVVFEGFTQPNYAVDEPQVMHDFTEWFIELRVEARRVNNHSDPAGTAHNSFRHAIEHITSLAVWQGYDRMCDDIKKGGQFAKDPIIVMLRDKHSDALDKRKREEDDISRESRGRNRTLTEEETNRFFDRLWVTSGKPEDAMAFQAYILILSAIGCRDHEVRKLRLNNIIVEKLNIKPAEGKALKLMMRGVKGNSNEHSYGMFRHSDPKRCPVGGLARYLVYRNDLQNDSFINDITAQVQYINTLLRSGDTKAVYNLLKVVKQKWWALPLIANQDVCLNYSKVNRDLIQVYVDAKVYNKSAVTHLFRNNSSIKGVQDGHSAMEIGLAHCWHQPNMASSQSLYTNVGLQPAIMLTHANFSSDLKTYYLHRQGSAAEIGEYFEKRCFIGLDALEAACVEMRSLSENFIHLNQLYYEDLSAIDIVDTLKFLRQVYIEDAVVLQPQFPDFPAYKKNFLFGADEFSKHRWQEASTLFSSESEARRLKWCPEEESVVEIVSRERTEEQKLADELILAISQLRIVHVSQLVDPMGTRGIGEQYAAWIEPYDRFPSRREMFFDWQFSWKNVGVPKSKQSGYYKVMYLCIYIDWASTIMPVEIVIEKLENIRKYLKCTPKNLANSFFAAANTLFGRPIPTTLTPHSERGLNFIGALEVQGLPIPPGSVDISLAKANRAQPFKINH</sequence>
<comment type="caution">
    <text evidence="2">The sequence shown here is derived from an EMBL/GenBank/DDBJ whole genome shotgun (WGS) entry which is preliminary data.</text>
</comment>
<dbReference type="Pfam" id="PF16787">
    <property type="entry name" value="NDC10_II"/>
    <property type="match status" value="1"/>
</dbReference>
<dbReference type="EMBL" id="JALJOR010000012">
    <property type="protein sequence ID" value="KAK9807757.1"/>
    <property type="molecule type" value="Genomic_DNA"/>
</dbReference>
<feature type="domain" description="Ndc10" evidence="1">
    <location>
        <begin position="214"/>
        <end position="515"/>
    </location>
</feature>
<keyword evidence="3" id="KW-1185">Reference proteome</keyword>
<evidence type="ECO:0000313" key="2">
    <source>
        <dbReference type="EMBL" id="KAK9807757.1"/>
    </source>
</evidence>
<dbReference type="InterPro" id="IPR031872">
    <property type="entry name" value="NDC10_II"/>
</dbReference>
<accession>A0AAW1PGP7</accession>